<gene>
    <name evidence="1" type="ORF">ACFP1K_20800</name>
</gene>
<evidence type="ECO:0000313" key="1">
    <source>
        <dbReference type="EMBL" id="MFC6083621.1"/>
    </source>
</evidence>
<organism evidence="1 2">
    <name type="scientific">Sphaerisporangium aureirubrum</name>
    <dbReference type="NCBI Taxonomy" id="1544736"/>
    <lineage>
        <taxon>Bacteria</taxon>
        <taxon>Bacillati</taxon>
        <taxon>Actinomycetota</taxon>
        <taxon>Actinomycetes</taxon>
        <taxon>Streptosporangiales</taxon>
        <taxon>Streptosporangiaceae</taxon>
        <taxon>Sphaerisporangium</taxon>
    </lineage>
</organism>
<reference evidence="2" key="1">
    <citation type="journal article" date="2019" name="Int. J. Syst. Evol. Microbiol.">
        <title>The Global Catalogue of Microorganisms (GCM) 10K type strain sequencing project: providing services to taxonomists for standard genome sequencing and annotation.</title>
        <authorList>
            <consortium name="The Broad Institute Genomics Platform"/>
            <consortium name="The Broad Institute Genome Sequencing Center for Infectious Disease"/>
            <person name="Wu L."/>
            <person name="Ma J."/>
        </authorList>
    </citation>
    <scope>NUCLEOTIDE SEQUENCE [LARGE SCALE GENOMIC DNA]</scope>
    <source>
        <strain evidence="2">JCM 30346</strain>
    </source>
</reference>
<comment type="caution">
    <text evidence="1">The sequence shown here is derived from an EMBL/GenBank/DDBJ whole genome shotgun (WGS) entry which is preliminary data.</text>
</comment>
<name>A0ABW1NKF1_9ACTN</name>
<protein>
    <submittedName>
        <fullName evidence="1">Uncharacterized protein</fullName>
    </submittedName>
</protein>
<evidence type="ECO:0000313" key="2">
    <source>
        <dbReference type="Proteomes" id="UP001596137"/>
    </source>
</evidence>
<accession>A0ABW1NKF1</accession>
<sequence>MRKETRMHEKRLLFASPLIAALVFGPIGTQASVVPTSASAGGSHVTAISKAAPPVCSGLKKKQRKVCSNGYSEGFEAGTKCGKIPQHGRISDDEAYDIGFTAGFRSGQRTCDRG</sequence>
<keyword evidence="2" id="KW-1185">Reference proteome</keyword>
<proteinExistence type="predicted"/>
<dbReference type="RefSeq" id="WP_380755783.1">
    <property type="nucleotide sequence ID" value="NZ_JBHSRF010000030.1"/>
</dbReference>
<dbReference type="EMBL" id="JBHSRF010000030">
    <property type="protein sequence ID" value="MFC6083621.1"/>
    <property type="molecule type" value="Genomic_DNA"/>
</dbReference>
<dbReference type="Proteomes" id="UP001596137">
    <property type="component" value="Unassembled WGS sequence"/>
</dbReference>